<dbReference type="EMBL" id="BOQL01000067">
    <property type="protein sequence ID" value="GIM77608.1"/>
    <property type="molecule type" value="Genomic_DNA"/>
</dbReference>
<name>A0A919W2N6_9ACTN</name>
<feature type="compositionally biased region" description="Basic and acidic residues" evidence="1">
    <location>
        <begin position="50"/>
        <end position="60"/>
    </location>
</feature>
<proteinExistence type="predicted"/>
<feature type="compositionally biased region" description="Low complexity" evidence="1">
    <location>
        <begin position="37"/>
        <end position="48"/>
    </location>
</feature>
<gene>
    <name evidence="3" type="ORF">Aau02nite_76740</name>
</gene>
<evidence type="ECO:0000313" key="3">
    <source>
        <dbReference type="EMBL" id="GIM77608.1"/>
    </source>
</evidence>
<feature type="signal peptide" evidence="2">
    <location>
        <begin position="1"/>
        <end position="26"/>
    </location>
</feature>
<dbReference type="PROSITE" id="PS51257">
    <property type="entry name" value="PROKAR_LIPOPROTEIN"/>
    <property type="match status" value="1"/>
</dbReference>
<keyword evidence="2" id="KW-0732">Signal</keyword>
<dbReference type="AlphaFoldDB" id="A0A919W2N6"/>
<evidence type="ECO:0000313" key="4">
    <source>
        <dbReference type="Proteomes" id="UP000681340"/>
    </source>
</evidence>
<keyword evidence="4" id="KW-1185">Reference proteome</keyword>
<protein>
    <recommendedName>
        <fullName evidence="5">Mce-associated membrane protein</fullName>
    </recommendedName>
</protein>
<reference evidence="3" key="1">
    <citation type="submission" date="2021-03" db="EMBL/GenBank/DDBJ databases">
        <title>Whole genome shotgun sequence of Actinoplanes auranticolor NBRC 12245.</title>
        <authorList>
            <person name="Komaki H."/>
            <person name="Tamura T."/>
        </authorList>
    </citation>
    <scope>NUCLEOTIDE SEQUENCE</scope>
    <source>
        <strain evidence="3">NBRC 12245</strain>
    </source>
</reference>
<evidence type="ECO:0000256" key="2">
    <source>
        <dbReference type="SAM" id="SignalP"/>
    </source>
</evidence>
<accession>A0A919W2N6</accession>
<organism evidence="3 4">
    <name type="scientific">Actinoplanes auranticolor</name>
    <dbReference type="NCBI Taxonomy" id="47988"/>
    <lineage>
        <taxon>Bacteria</taxon>
        <taxon>Bacillati</taxon>
        <taxon>Actinomycetota</taxon>
        <taxon>Actinomycetes</taxon>
        <taxon>Micromonosporales</taxon>
        <taxon>Micromonosporaceae</taxon>
        <taxon>Actinoplanes</taxon>
    </lineage>
</organism>
<dbReference type="Proteomes" id="UP000681340">
    <property type="component" value="Unassembled WGS sequence"/>
</dbReference>
<sequence>MNSSQLRMAILTGVLAAAAGCTSTTAVPDDRPNQAPAVTVASTSTSADTDADHNEDHDDGVGTAPSAPPATAALLAAQTYVRRWARPTQARDAWYADVQPLVVTAYGQLLADTDPTQVPARVVTGIAEPVSSTTAVLVADVPTDAGPIRVTVINTAGRWLIASASPAPTS</sequence>
<evidence type="ECO:0008006" key="5">
    <source>
        <dbReference type="Google" id="ProtNLM"/>
    </source>
</evidence>
<feature type="chain" id="PRO_5039293041" description="Mce-associated membrane protein" evidence="2">
    <location>
        <begin position="27"/>
        <end position="170"/>
    </location>
</feature>
<feature type="region of interest" description="Disordered" evidence="1">
    <location>
        <begin position="24"/>
        <end position="68"/>
    </location>
</feature>
<comment type="caution">
    <text evidence="3">The sequence shown here is derived from an EMBL/GenBank/DDBJ whole genome shotgun (WGS) entry which is preliminary data.</text>
</comment>
<dbReference type="RefSeq" id="WP_212993507.1">
    <property type="nucleotide sequence ID" value="NZ_BAABEA010000045.1"/>
</dbReference>
<evidence type="ECO:0000256" key="1">
    <source>
        <dbReference type="SAM" id="MobiDB-lite"/>
    </source>
</evidence>